<sequence length="782" mass="87779">MLKLIFILLFTLLISKAIGQSLTQTVRGKIVDQQSGSAIVGANVIILDTDPLLGGTTDVDGNFRIPDVSVGRHNLKVSFIGYEDSSIPELLVGSGKEVVLYIELRESFVQMEEVVIKATDQEKGKPLNDMALISAQSFSVEETTRYAATFDDPARAVLSLPGVTGGGDDGTNEIVIRGNSPRGVLWRVEGVEVPNPNHFAEEGSSAGAVSMLSNNMLSNSDFFTGAFPAEYGNALSGVFDINLRQGNNEKREYAIQAGLLGLAFAAEGPFSANSKGSYLVNYRYSTVDLIDKIGVEIIEPNEVVTFQDFSFKFQLPTKKAGAFSLWGIGGASSYKYKAIPQERDFIDEDSRNRMMALGLSHIYYFNDDTYLKSIISWSGLENRFLEDSLGQKIQFDESFQHAALRGSFLLNHKFNARNTLRSGVILNQLSYDLFSKFRNIRTDQLQTEVNASGNTQLWQAYTQWQNRPTEELTINTGLHFSYFGLNGNTSLEPRISGRWQFRANQALTAGLGIHSRLEPISLYLAQEQLPEGGYVQPNKSLDLTKAVHYVLGYERKLRPDLKLKTEIYYQHLYDVPIRPDFVTQPWQLINSALNARDGFTTDTLVNNGTGKNYGLELTLEKYFTNNYYFMITGSLFESRYTGADKIERNTRFNSNFATNIIMGKEFKVGKAGNNLIGINGRVIWGGGQRVVPIDLAASRANNRTIYDWDNAFERQLPNYFRMDIGIRYQRNKPKHASIIALNVQNFTGRYNVLDEFYSNRTSDIQTEEQLGLFPNISYRIEF</sequence>
<evidence type="ECO:0000256" key="3">
    <source>
        <dbReference type="ARBA" id="ARBA00023237"/>
    </source>
</evidence>
<protein>
    <submittedName>
        <fullName evidence="5">TonB-dependent receptor</fullName>
    </submittedName>
</protein>
<dbReference type="InterPro" id="IPR012910">
    <property type="entry name" value="Plug_dom"/>
</dbReference>
<dbReference type="Gene3D" id="2.40.170.20">
    <property type="entry name" value="TonB-dependent receptor, beta-barrel domain"/>
    <property type="match status" value="1"/>
</dbReference>
<name>A0ABT8L8S3_9BACT</name>
<reference evidence="5" key="1">
    <citation type="submission" date="2023-06" db="EMBL/GenBank/DDBJ databases">
        <title>Genomic of Agaribacillus aureum.</title>
        <authorList>
            <person name="Wang G."/>
        </authorList>
    </citation>
    <scope>NUCLEOTIDE SEQUENCE</scope>
    <source>
        <strain evidence="5">BMA12</strain>
    </source>
</reference>
<evidence type="ECO:0000256" key="2">
    <source>
        <dbReference type="ARBA" id="ARBA00023136"/>
    </source>
</evidence>
<evidence type="ECO:0000259" key="4">
    <source>
        <dbReference type="Pfam" id="PF07715"/>
    </source>
</evidence>
<feature type="domain" description="TonB-dependent receptor plug" evidence="4">
    <location>
        <begin position="150"/>
        <end position="238"/>
    </location>
</feature>
<dbReference type="SUPFAM" id="SSF49464">
    <property type="entry name" value="Carboxypeptidase regulatory domain-like"/>
    <property type="match status" value="1"/>
</dbReference>
<accession>A0ABT8L8S3</accession>
<comment type="subcellular location">
    <subcellularLocation>
        <location evidence="1">Cell outer membrane</location>
    </subcellularLocation>
</comment>
<organism evidence="5 6">
    <name type="scientific">Agaribacillus aureus</name>
    <dbReference type="NCBI Taxonomy" id="3051825"/>
    <lineage>
        <taxon>Bacteria</taxon>
        <taxon>Pseudomonadati</taxon>
        <taxon>Bacteroidota</taxon>
        <taxon>Cytophagia</taxon>
        <taxon>Cytophagales</taxon>
        <taxon>Splendidivirgaceae</taxon>
        <taxon>Agaribacillus</taxon>
    </lineage>
</organism>
<dbReference type="InterPro" id="IPR008969">
    <property type="entry name" value="CarboxyPept-like_regulatory"/>
</dbReference>
<keyword evidence="5" id="KW-0675">Receptor</keyword>
<proteinExistence type="predicted"/>
<dbReference type="Pfam" id="PF07715">
    <property type="entry name" value="Plug"/>
    <property type="match status" value="1"/>
</dbReference>
<keyword evidence="2" id="KW-0472">Membrane</keyword>
<keyword evidence="6" id="KW-1185">Reference proteome</keyword>
<dbReference type="InterPro" id="IPR037066">
    <property type="entry name" value="Plug_dom_sf"/>
</dbReference>
<keyword evidence="3" id="KW-0998">Cell outer membrane</keyword>
<dbReference type="InterPro" id="IPR036942">
    <property type="entry name" value="Beta-barrel_TonB_sf"/>
</dbReference>
<dbReference type="Gene3D" id="2.170.130.10">
    <property type="entry name" value="TonB-dependent receptor, plug domain"/>
    <property type="match status" value="1"/>
</dbReference>
<dbReference type="SUPFAM" id="SSF56935">
    <property type="entry name" value="Porins"/>
    <property type="match status" value="1"/>
</dbReference>
<dbReference type="Pfam" id="PF13715">
    <property type="entry name" value="CarbopepD_reg_2"/>
    <property type="match status" value="1"/>
</dbReference>
<dbReference type="EMBL" id="JAUJEB010000004">
    <property type="protein sequence ID" value="MDN5214167.1"/>
    <property type="molecule type" value="Genomic_DNA"/>
</dbReference>
<evidence type="ECO:0000256" key="1">
    <source>
        <dbReference type="ARBA" id="ARBA00004442"/>
    </source>
</evidence>
<dbReference type="Gene3D" id="2.60.40.1120">
    <property type="entry name" value="Carboxypeptidase-like, regulatory domain"/>
    <property type="match status" value="1"/>
</dbReference>
<gene>
    <name evidence="5" type="ORF">QQ020_18970</name>
</gene>
<dbReference type="Proteomes" id="UP001172083">
    <property type="component" value="Unassembled WGS sequence"/>
</dbReference>
<evidence type="ECO:0000313" key="6">
    <source>
        <dbReference type="Proteomes" id="UP001172083"/>
    </source>
</evidence>
<evidence type="ECO:0000313" key="5">
    <source>
        <dbReference type="EMBL" id="MDN5214167.1"/>
    </source>
</evidence>
<comment type="caution">
    <text evidence="5">The sequence shown here is derived from an EMBL/GenBank/DDBJ whole genome shotgun (WGS) entry which is preliminary data.</text>
</comment>